<evidence type="ECO:0000313" key="1">
    <source>
        <dbReference type="EMBL" id="MEJ8812699.1"/>
    </source>
</evidence>
<proteinExistence type="predicted"/>
<organism evidence="1 2">
    <name type="scientific">Variovorax ureilyticus</name>
    <dbReference type="NCBI Taxonomy" id="1836198"/>
    <lineage>
        <taxon>Bacteria</taxon>
        <taxon>Pseudomonadati</taxon>
        <taxon>Pseudomonadota</taxon>
        <taxon>Betaproteobacteria</taxon>
        <taxon>Burkholderiales</taxon>
        <taxon>Comamonadaceae</taxon>
        <taxon>Variovorax</taxon>
    </lineage>
</organism>
<keyword evidence="2" id="KW-1185">Reference proteome</keyword>
<dbReference type="EMBL" id="JBBKZU010000006">
    <property type="protein sequence ID" value="MEJ8812699.1"/>
    <property type="molecule type" value="Genomic_DNA"/>
</dbReference>
<dbReference type="Proteomes" id="UP001365846">
    <property type="component" value="Unassembled WGS sequence"/>
</dbReference>
<dbReference type="RefSeq" id="WP_340357940.1">
    <property type="nucleotide sequence ID" value="NZ_JBBKZU010000006.1"/>
</dbReference>
<reference evidence="1 2" key="1">
    <citation type="submission" date="2024-03" db="EMBL/GenBank/DDBJ databases">
        <title>Novel species of the genus Variovorax.</title>
        <authorList>
            <person name="Liu Q."/>
            <person name="Xin Y.-H."/>
        </authorList>
    </citation>
    <scope>NUCLEOTIDE SEQUENCE [LARGE SCALE GENOMIC DNA]</scope>
    <source>
        <strain evidence="1 2">KACC 18899</strain>
    </source>
</reference>
<gene>
    <name evidence="1" type="ORF">WKW77_16555</name>
</gene>
<protein>
    <submittedName>
        <fullName evidence="1">Uncharacterized protein</fullName>
    </submittedName>
</protein>
<comment type="caution">
    <text evidence="1">The sequence shown here is derived from an EMBL/GenBank/DDBJ whole genome shotgun (WGS) entry which is preliminary data.</text>
</comment>
<sequence>MSRLHVRRVARRLERIRRMRCRTRPSQFVQTNPNAMKTQNEAISEGYNVDLSGPGRPMGARGKYPNFEVIPLLTDMEAELLNTLGLIRKLLTEGAPTQDAQEGVVLAIDGLLSVARA</sequence>
<accession>A0ABU8VGA3</accession>
<evidence type="ECO:0000313" key="2">
    <source>
        <dbReference type="Proteomes" id="UP001365846"/>
    </source>
</evidence>
<name>A0ABU8VGA3_9BURK</name>